<keyword evidence="4 8" id="KW-0418">Kinase</keyword>
<protein>
    <recommendedName>
        <fullName evidence="8">Cytidylate kinase</fullName>
        <shortName evidence="8">CK</shortName>
        <ecNumber evidence="8">2.7.4.25</ecNumber>
    </recommendedName>
    <alternativeName>
        <fullName evidence="8">Cytidine monophosphate kinase</fullName>
        <shortName evidence="8">CMP kinase</shortName>
    </alternativeName>
</protein>
<accession>A0A6J4NDQ2</accession>
<evidence type="ECO:0000256" key="6">
    <source>
        <dbReference type="ARBA" id="ARBA00047615"/>
    </source>
</evidence>
<comment type="similarity">
    <text evidence="1 8">Belongs to the cytidylate kinase family. Type 1 subfamily.</text>
</comment>
<evidence type="ECO:0000313" key="10">
    <source>
        <dbReference type="EMBL" id="CAA9381499.1"/>
    </source>
</evidence>
<evidence type="ECO:0000256" key="3">
    <source>
        <dbReference type="ARBA" id="ARBA00022741"/>
    </source>
</evidence>
<comment type="catalytic activity">
    <reaction evidence="7 8">
        <text>CMP + ATP = CDP + ADP</text>
        <dbReference type="Rhea" id="RHEA:11600"/>
        <dbReference type="ChEBI" id="CHEBI:30616"/>
        <dbReference type="ChEBI" id="CHEBI:58069"/>
        <dbReference type="ChEBI" id="CHEBI:60377"/>
        <dbReference type="ChEBI" id="CHEBI:456216"/>
        <dbReference type="EC" id="2.7.4.25"/>
    </reaction>
</comment>
<evidence type="ECO:0000259" key="9">
    <source>
        <dbReference type="Pfam" id="PF02224"/>
    </source>
</evidence>
<comment type="catalytic activity">
    <reaction evidence="6 8">
        <text>dCMP + ATP = dCDP + ADP</text>
        <dbReference type="Rhea" id="RHEA:25094"/>
        <dbReference type="ChEBI" id="CHEBI:30616"/>
        <dbReference type="ChEBI" id="CHEBI:57566"/>
        <dbReference type="ChEBI" id="CHEBI:58593"/>
        <dbReference type="ChEBI" id="CHEBI:456216"/>
        <dbReference type="EC" id="2.7.4.25"/>
    </reaction>
</comment>
<keyword evidence="2 8" id="KW-0808">Transferase</keyword>
<evidence type="ECO:0000256" key="5">
    <source>
        <dbReference type="ARBA" id="ARBA00022840"/>
    </source>
</evidence>
<dbReference type="EC" id="2.7.4.25" evidence="8"/>
<dbReference type="SUPFAM" id="SSF52540">
    <property type="entry name" value="P-loop containing nucleoside triphosphate hydrolases"/>
    <property type="match status" value="1"/>
</dbReference>
<evidence type="ECO:0000256" key="7">
    <source>
        <dbReference type="ARBA" id="ARBA00048478"/>
    </source>
</evidence>
<gene>
    <name evidence="8" type="primary">cmk</name>
    <name evidence="10" type="ORF">AVDCRST_MAG74-406</name>
</gene>
<keyword evidence="3 8" id="KW-0547">Nucleotide-binding</keyword>
<dbReference type="NCBIfam" id="TIGR00017">
    <property type="entry name" value="cmk"/>
    <property type="match status" value="1"/>
</dbReference>
<comment type="subcellular location">
    <subcellularLocation>
        <location evidence="8">Cytoplasm</location>
    </subcellularLocation>
</comment>
<proteinExistence type="inferred from homology"/>
<dbReference type="EMBL" id="CADCUR010000031">
    <property type="protein sequence ID" value="CAA9381499.1"/>
    <property type="molecule type" value="Genomic_DNA"/>
</dbReference>
<reference evidence="10" key="1">
    <citation type="submission" date="2020-02" db="EMBL/GenBank/DDBJ databases">
        <authorList>
            <person name="Meier V. D."/>
        </authorList>
    </citation>
    <scope>NUCLEOTIDE SEQUENCE</scope>
    <source>
        <strain evidence="10">AVDCRST_MAG74</strain>
    </source>
</reference>
<dbReference type="InterPro" id="IPR011994">
    <property type="entry name" value="Cytidylate_kinase_dom"/>
</dbReference>
<dbReference type="GO" id="GO:0036431">
    <property type="term" value="F:dCMP kinase activity"/>
    <property type="evidence" value="ECO:0007669"/>
    <property type="project" value="InterPro"/>
</dbReference>
<dbReference type="CDD" id="cd02020">
    <property type="entry name" value="CMPK"/>
    <property type="match status" value="1"/>
</dbReference>
<evidence type="ECO:0000256" key="4">
    <source>
        <dbReference type="ARBA" id="ARBA00022777"/>
    </source>
</evidence>
<feature type="binding site" evidence="8">
    <location>
        <begin position="7"/>
        <end position="15"/>
    </location>
    <ligand>
        <name>ATP</name>
        <dbReference type="ChEBI" id="CHEBI:30616"/>
    </ligand>
</feature>
<dbReference type="Pfam" id="PF02224">
    <property type="entry name" value="Cytidylate_kin"/>
    <property type="match status" value="1"/>
</dbReference>
<dbReference type="AlphaFoldDB" id="A0A6J4NDQ2"/>
<keyword evidence="5 8" id="KW-0067">ATP-binding</keyword>
<sequence>MIIAIDGPSGAGKSTLGKMLAKNLGLLYLDTGAMYRAVGLAVAKSGTNFENRDEVIEITRRAKIELVGEPENLQVFLNGVNVSNEIRTPEVGQAASIVSTISEVRKILVEHQRMLGEMAENGAVLDGRDIGTVVFPNADVKFFLTAKPEARAGRRYEEERTRGHVSTYEETLAEINLRDARDVSREDSPLSIAADAIVVDTSELDLTEVHELMLEKLKGKSEKVKK</sequence>
<dbReference type="Gene3D" id="3.40.50.300">
    <property type="entry name" value="P-loop containing nucleotide triphosphate hydrolases"/>
    <property type="match status" value="1"/>
</dbReference>
<name>A0A6J4NDQ2_9BACT</name>
<dbReference type="GO" id="GO:0005524">
    <property type="term" value="F:ATP binding"/>
    <property type="evidence" value="ECO:0007669"/>
    <property type="project" value="UniProtKB-UniRule"/>
</dbReference>
<keyword evidence="8" id="KW-0963">Cytoplasm</keyword>
<organism evidence="10">
    <name type="scientific">uncultured Pyrinomonadaceae bacterium</name>
    <dbReference type="NCBI Taxonomy" id="2283094"/>
    <lineage>
        <taxon>Bacteria</taxon>
        <taxon>Pseudomonadati</taxon>
        <taxon>Acidobacteriota</taxon>
        <taxon>Blastocatellia</taxon>
        <taxon>Blastocatellales</taxon>
        <taxon>Pyrinomonadaceae</taxon>
        <taxon>environmental samples</taxon>
    </lineage>
</organism>
<evidence type="ECO:0000256" key="1">
    <source>
        <dbReference type="ARBA" id="ARBA00009427"/>
    </source>
</evidence>
<evidence type="ECO:0000256" key="2">
    <source>
        <dbReference type="ARBA" id="ARBA00022679"/>
    </source>
</evidence>
<dbReference type="GO" id="GO:0005737">
    <property type="term" value="C:cytoplasm"/>
    <property type="evidence" value="ECO:0007669"/>
    <property type="project" value="UniProtKB-SubCell"/>
</dbReference>
<dbReference type="InterPro" id="IPR003136">
    <property type="entry name" value="Cytidylate_kin"/>
</dbReference>
<dbReference type="InterPro" id="IPR027417">
    <property type="entry name" value="P-loop_NTPase"/>
</dbReference>
<dbReference type="HAMAP" id="MF_00238">
    <property type="entry name" value="Cytidyl_kinase_type1"/>
    <property type="match status" value="1"/>
</dbReference>
<feature type="domain" description="Cytidylate kinase" evidence="9">
    <location>
        <begin position="3"/>
        <end position="218"/>
    </location>
</feature>
<evidence type="ECO:0000256" key="8">
    <source>
        <dbReference type="HAMAP-Rule" id="MF_00238"/>
    </source>
</evidence>
<dbReference type="GO" id="GO:0006220">
    <property type="term" value="P:pyrimidine nucleotide metabolic process"/>
    <property type="evidence" value="ECO:0007669"/>
    <property type="project" value="UniProtKB-UniRule"/>
</dbReference>